<dbReference type="RefSeq" id="WP_230499020.1">
    <property type="nucleotide sequence ID" value="NZ_CAKJTG010000045.1"/>
</dbReference>
<dbReference type="AlphaFoldDB" id="A0A9C7LCR8"/>
<evidence type="ECO:0000313" key="1">
    <source>
        <dbReference type="EMBL" id="CAG9610662.1"/>
    </source>
</evidence>
<organism evidence="1 2">
    <name type="scientific">Pseudoneobacillus rhizosphaerae</name>
    <dbReference type="NCBI Taxonomy" id="2880968"/>
    <lineage>
        <taxon>Bacteria</taxon>
        <taxon>Bacillati</taxon>
        <taxon>Bacillota</taxon>
        <taxon>Bacilli</taxon>
        <taxon>Bacillales</taxon>
        <taxon>Bacillaceae</taxon>
        <taxon>Pseudoneobacillus</taxon>
    </lineage>
</organism>
<dbReference type="EMBL" id="CAKJTG010000045">
    <property type="protein sequence ID" value="CAG9610662.1"/>
    <property type="molecule type" value="Genomic_DNA"/>
</dbReference>
<name>A0A9C7LCR8_9BACI</name>
<keyword evidence="2" id="KW-1185">Reference proteome</keyword>
<protein>
    <submittedName>
        <fullName evidence="1">Uncharacterized protein</fullName>
    </submittedName>
</protein>
<gene>
    <name evidence="1" type="ORF">NEOCIP111885_04437</name>
</gene>
<comment type="caution">
    <text evidence="1">The sequence shown here is derived from an EMBL/GenBank/DDBJ whole genome shotgun (WGS) entry which is preliminary data.</text>
</comment>
<evidence type="ECO:0000313" key="2">
    <source>
        <dbReference type="Proteomes" id="UP000789845"/>
    </source>
</evidence>
<proteinExistence type="predicted"/>
<dbReference type="Proteomes" id="UP000789845">
    <property type="component" value="Unassembled WGS sequence"/>
</dbReference>
<sequence>MNLYNNMEFEMKESFIPNLSNSDTLRVLEVTEGSVIVQMQNSNCRGVFPLDSFQYWIKKSSLIHINENEKKTS</sequence>
<accession>A0A9C7LCR8</accession>
<reference evidence="1" key="1">
    <citation type="submission" date="2021-10" db="EMBL/GenBank/DDBJ databases">
        <authorList>
            <person name="Criscuolo A."/>
        </authorList>
    </citation>
    <scope>NUCLEOTIDE SEQUENCE</scope>
    <source>
        <strain evidence="1">CIP111885</strain>
    </source>
</reference>